<dbReference type="InterPro" id="IPR051062">
    <property type="entry name" value="Topoisomerase_IB"/>
</dbReference>
<sequence>MLKHGTRGSRLLVPMTFTRIRAACIRVLAPKARWEEEKQDDGVKWHKLHHKGPYFAPPYEPLPSSVKFYYNGRPMKLSRAAEEVATFFAKMLDHDYARKKVFRDNFFCDWMQVMTPQERKKIKDLKRCDFSDIHHYFLEKQEAQKALPKEEKQVQT</sequence>
<comment type="similarity">
    <text evidence="1">Belongs to the type IB topoisomerase family.</text>
</comment>
<keyword evidence="7" id="KW-1185">Reference proteome</keyword>
<dbReference type="GO" id="GO:0003677">
    <property type="term" value="F:DNA binding"/>
    <property type="evidence" value="ECO:0007669"/>
    <property type="project" value="UniProtKB-KW"/>
</dbReference>
<dbReference type="AlphaFoldDB" id="A0A670ZVY1"/>
<dbReference type="InterPro" id="IPR013030">
    <property type="entry name" value="DNA_topo_DNA_db_N_dom2"/>
</dbReference>
<dbReference type="Gene3D" id="1.10.10.41">
    <property type="entry name" value="Yeast DNA topoisomerase - domain 1"/>
    <property type="match status" value="1"/>
</dbReference>
<dbReference type="PANTHER" id="PTHR10290:SF1">
    <property type="entry name" value="DNA TOPOISOMERASE I, MITOCHONDRIAL"/>
    <property type="match status" value="1"/>
</dbReference>
<dbReference type="GeneTree" id="ENSGT00940000167650"/>
<evidence type="ECO:0000256" key="3">
    <source>
        <dbReference type="ARBA" id="ARBA00023125"/>
    </source>
</evidence>
<dbReference type="Proteomes" id="UP000472273">
    <property type="component" value="Unplaced"/>
</dbReference>
<dbReference type="GO" id="GO:0006260">
    <property type="term" value="P:DNA replication"/>
    <property type="evidence" value="ECO:0007669"/>
    <property type="project" value="TreeGrafter"/>
</dbReference>
<keyword evidence="4" id="KW-0413">Isomerase</keyword>
<dbReference type="InterPro" id="IPR013034">
    <property type="entry name" value="DNA_topo_DNA_db_N_dom1"/>
</dbReference>
<keyword evidence="2" id="KW-0799">Topoisomerase</keyword>
<dbReference type="GO" id="GO:0005694">
    <property type="term" value="C:chromosome"/>
    <property type="evidence" value="ECO:0007669"/>
    <property type="project" value="InterPro"/>
</dbReference>
<proteinExistence type="inferred from homology"/>
<dbReference type="InterPro" id="IPR036202">
    <property type="entry name" value="TopoI_DNA-bd_euk_N_sf"/>
</dbReference>
<reference evidence="6" key="2">
    <citation type="submission" date="2025-09" db="UniProtKB">
        <authorList>
            <consortium name="Ensembl"/>
        </authorList>
    </citation>
    <scope>IDENTIFICATION</scope>
</reference>
<feature type="domain" description="DNA topoisomerase I DNA binding eukaryotic-type" evidence="5">
    <location>
        <begin position="43"/>
        <end position="154"/>
    </location>
</feature>
<dbReference type="Gene3D" id="2.170.11.10">
    <property type="entry name" value="DNA Topoisomerase I, domain 2"/>
    <property type="match status" value="1"/>
</dbReference>
<dbReference type="Pfam" id="PF02919">
    <property type="entry name" value="Topoisom_I_N"/>
    <property type="match status" value="1"/>
</dbReference>
<dbReference type="InterPro" id="IPR008336">
    <property type="entry name" value="TopoI_DNA-bd_euk"/>
</dbReference>
<evidence type="ECO:0000256" key="1">
    <source>
        <dbReference type="ARBA" id="ARBA00006645"/>
    </source>
</evidence>
<dbReference type="GO" id="GO:0003917">
    <property type="term" value="F:DNA topoisomerase type I (single strand cut, ATP-independent) activity"/>
    <property type="evidence" value="ECO:0007669"/>
    <property type="project" value="InterPro"/>
</dbReference>
<evidence type="ECO:0000313" key="7">
    <source>
        <dbReference type="Proteomes" id="UP000472273"/>
    </source>
</evidence>
<dbReference type="Ensembl" id="ENSPTXT00000027755.1">
    <property type="protein sequence ID" value="ENSPTXP00000026928.1"/>
    <property type="gene ID" value="ENSPTXG00000018605.1"/>
</dbReference>
<evidence type="ECO:0000256" key="2">
    <source>
        <dbReference type="ARBA" id="ARBA00023029"/>
    </source>
</evidence>
<evidence type="ECO:0000313" key="6">
    <source>
        <dbReference type="Ensembl" id="ENSPTXP00000026928.1"/>
    </source>
</evidence>
<dbReference type="SUPFAM" id="SSF56741">
    <property type="entry name" value="Eukaryotic DNA topoisomerase I, N-terminal DNA-binding fragment"/>
    <property type="match status" value="1"/>
</dbReference>
<dbReference type="GO" id="GO:0042645">
    <property type="term" value="C:mitochondrial nucleoid"/>
    <property type="evidence" value="ECO:0007669"/>
    <property type="project" value="TreeGrafter"/>
</dbReference>
<dbReference type="GO" id="GO:0006265">
    <property type="term" value="P:DNA topological change"/>
    <property type="evidence" value="ECO:0007669"/>
    <property type="project" value="InterPro"/>
</dbReference>
<dbReference type="FunFam" id="1.10.10.41:FF:000001">
    <property type="entry name" value="DNA topoisomerase I"/>
    <property type="match status" value="1"/>
</dbReference>
<reference evidence="6" key="1">
    <citation type="submission" date="2025-08" db="UniProtKB">
        <authorList>
            <consortium name="Ensembl"/>
        </authorList>
    </citation>
    <scope>IDENTIFICATION</scope>
</reference>
<name>A0A670ZVY1_PSETE</name>
<dbReference type="PANTHER" id="PTHR10290">
    <property type="entry name" value="DNA TOPOISOMERASE I"/>
    <property type="match status" value="1"/>
</dbReference>
<accession>A0A670ZVY1</accession>
<evidence type="ECO:0000256" key="4">
    <source>
        <dbReference type="ARBA" id="ARBA00023235"/>
    </source>
</evidence>
<protein>
    <recommendedName>
        <fullName evidence="5">DNA topoisomerase I DNA binding eukaryotic-type domain-containing protein</fullName>
    </recommendedName>
</protein>
<keyword evidence="3" id="KW-0238">DNA-binding</keyword>
<dbReference type="OMA" id="FLEHKEP"/>
<evidence type="ECO:0000259" key="5">
    <source>
        <dbReference type="Pfam" id="PF02919"/>
    </source>
</evidence>
<organism evidence="6 7">
    <name type="scientific">Pseudonaja textilis</name>
    <name type="common">Eastern brown snake</name>
    <dbReference type="NCBI Taxonomy" id="8673"/>
    <lineage>
        <taxon>Eukaryota</taxon>
        <taxon>Metazoa</taxon>
        <taxon>Chordata</taxon>
        <taxon>Craniata</taxon>
        <taxon>Vertebrata</taxon>
        <taxon>Euteleostomi</taxon>
        <taxon>Lepidosauria</taxon>
        <taxon>Squamata</taxon>
        <taxon>Bifurcata</taxon>
        <taxon>Unidentata</taxon>
        <taxon>Episquamata</taxon>
        <taxon>Toxicofera</taxon>
        <taxon>Serpentes</taxon>
        <taxon>Colubroidea</taxon>
        <taxon>Elapidae</taxon>
        <taxon>Hydrophiinae</taxon>
        <taxon>Pseudonaja</taxon>
    </lineage>
</organism>